<feature type="transmembrane region" description="Helical" evidence="8">
    <location>
        <begin position="257"/>
        <end position="274"/>
    </location>
</feature>
<feature type="transmembrane region" description="Helical" evidence="8">
    <location>
        <begin position="474"/>
        <end position="493"/>
    </location>
</feature>
<keyword evidence="11" id="KW-1185">Reference proteome</keyword>
<feature type="transmembrane region" description="Helical" evidence="8">
    <location>
        <begin position="193"/>
        <end position="214"/>
    </location>
</feature>
<feature type="transmembrane region" description="Helical" evidence="8">
    <location>
        <begin position="419"/>
        <end position="441"/>
    </location>
</feature>
<keyword evidence="3" id="KW-1003">Cell membrane</keyword>
<feature type="region of interest" description="Disordered" evidence="7">
    <location>
        <begin position="1"/>
        <end position="26"/>
    </location>
</feature>
<dbReference type="Gene3D" id="2.60.40.1120">
    <property type="entry name" value="Carboxypeptidase-like, regulatory domain"/>
    <property type="match status" value="1"/>
</dbReference>
<dbReference type="Pfam" id="PF13620">
    <property type="entry name" value="CarboxypepD_reg"/>
    <property type="match status" value="2"/>
</dbReference>
<evidence type="ECO:0000313" key="10">
    <source>
        <dbReference type="EMBL" id="GAA0625072.1"/>
    </source>
</evidence>
<dbReference type="CDD" id="cd17321">
    <property type="entry name" value="MFS_MMR_MDR_like"/>
    <property type="match status" value="1"/>
</dbReference>
<feature type="transmembrane region" description="Helical" evidence="8">
    <location>
        <begin position="331"/>
        <end position="348"/>
    </location>
</feature>
<dbReference type="SUPFAM" id="SSF49464">
    <property type="entry name" value="Carboxypeptidase regulatory domain-like"/>
    <property type="match status" value="1"/>
</dbReference>
<evidence type="ECO:0000259" key="9">
    <source>
        <dbReference type="PROSITE" id="PS50850"/>
    </source>
</evidence>
<dbReference type="SUPFAM" id="SSF103473">
    <property type="entry name" value="MFS general substrate transporter"/>
    <property type="match status" value="1"/>
</dbReference>
<dbReference type="InterPro" id="IPR020846">
    <property type="entry name" value="MFS_dom"/>
</dbReference>
<protein>
    <recommendedName>
        <fullName evidence="9">Major facilitator superfamily (MFS) profile domain-containing protein</fullName>
    </recommendedName>
</protein>
<reference evidence="10 11" key="1">
    <citation type="journal article" date="2019" name="Int. J. Syst. Evol. Microbiol.">
        <title>The Global Catalogue of Microorganisms (GCM) 10K type strain sequencing project: providing services to taxonomists for standard genome sequencing and annotation.</title>
        <authorList>
            <consortium name="The Broad Institute Genomics Platform"/>
            <consortium name="The Broad Institute Genome Sequencing Center for Infectious Disease"/>
            <person name="Wu L."/>
            <person name="Ma J."/>
        </authorList>
    </citation>
    <scope>NUCLEOTIDE SEQUENCE [LARGE SCALE GENOMIC DNA]</scope>
    <source>
        <strain evidence="10 11">JCM 10671</strain>
    </source>
</reference>
<sequence>MAVVASTPADAGAPQSPEAGESAAGDSQRAAAAARRRWLGLLVITGCQLLIVLDGTVVNVALPAMSDDLKLSEADRQWIITSYALAFGGLLMLGGRIADYLGLRRTFLIGIIGFGVASALAGFAPNFELMLTARALQGVFGALMAPAGLALLANTFTDPMERIKAFSLFGTVAGAGSAAGLVVGGVLTEAVSWRATMLINVPVVLILIWGTLAFLDEFKAEFAGRLDWIGAVLATAGLVSLVYGFSEAERSGWTEPFTLWLFGIGGSLLIVFIVSQRMIANPLLPLRVLADRNRAGANLAVMLTVIGLFGVFFFMSFYFQEVLGYSALKTGLAFLPVTLCIVASSEFLTRYSHRYPPRALMAGGLIGTAIALGLFTRLDAESSYLLDLIPGMVIMGLSITCVFVPAFNVGTWGVQPQDAGVASALINTAQQVGGALGLALLSSVAASRKADFLAGKEETAANLLDGDVEGYARATLWAMIIMLLAAALTVVLVNAKKASHGHGEPAPEGEAVNGFEPTPEEHPQAELAHVDATGRTGDAFAVAEAEEAIGVHPVNGVPMPVALGTGRIATRVVDAIGRPLMGVAVSLLDATGRQIAVADTDVIGRCELNDLPGGEALLVAIHPSYAPFAQPVVVPASGTAQADVQLNTDPIRATLITGEALTPQGWLIADARVSLIDVNGVECAVTRTDSQGRYAFTGVPEGDYTLLATGYGPSTATVRVGGRPGGAPVEVDPITLAHPEDATVSDPLSTS</sequence>
<dbReference type="PANTHER" id="PTHR42718">
    <property type="entry name" value="MAJOR FACILITATOR SUPERFAMILY MULTIDRUG TRANSPORTER MFSC"/>
    <property type="match status" value="1"/>
</dbReference>
<comment type="subcellular location">
    <subcellularLocation>
        <location evidence="1">Cell membrane</location>
        <topology evidence="1">Multi-pass membrane protein</topology>
    </subcellularLocation>
</comment>
<feature type="transmembrane region" description="Helical" evidence="8">
    <location>
        <begin position="165"/>
        <end position="187"/>
    </location>
</feature>
<keyword evidence="5 8" id="KW-1133">Transmembrane helix</keyword>
<dbReference type="Gene3D" id="1.20.1250.20">
    <property type="entry name" value="MFS general substrate transporter like domains"/>
    <property type="match status" value="1"/>
</dbReference>
<name>A0ABN1H029_9ACTN</name>
<keyword evidence="6 8" id="KW-0472">Membrane</keyword>
<dbReference type="InterPro" id="IPR011701">
    <property type="entry name" value="MFS"/>
</dbReference>
<comment type="caution">
    <text evidence="10">The sequence shown here is derived from an EMBL/GenBank/DDBJ whole genome shotgun (WGS) entry which is preliminary data.</text>
</comment>
<proteinExistence type="predicted"/>
<feature type="transmembrane region" description="Helical" evidence="8">
    <location>
        <begin position="107"/>
        <end position="125"/>
    </location>
</feature>
<feature type="region of interest" description="Disordered" evidence="7">
    <location>
        <begin position="499"/>
        <end position="523"/>
    </location>
</feature>
<feature type="transmembrane region" description="Helical" evidence="8">
    <location>
        <begin position="38"/>
        <end position="58"/>
    </location>
</feature>
<dbReference type="Proteomes" id="UP001500957">
    <property type="component" value="Unassembled WGS sequence"/>
</dbReference>
<keyword evidence="2" id="KW-0813">Transport</keyword>
<dbReference type="RefSeq" id="WP_344606207.1">
    <property type="nucleotide sequence ID" value="NZ_BAAAHE010000025.1"/>
</dbReference>
<dbReference type="NCBIfam" id="TIGR00711">
    <property type="entry name" value="efflux_EmrB"/>
    <property type="match status" value="1"/>
</dbReference>
<dbReference type="InterPro" id="IPR008969">
    <property type="entry name" value="CarboxyPept-like_regulatory"/>
</dbReference>
<evidence type="ECO:0000256" key="6">
    <source>
        <dbReference type="ARBA" id="ARBA00023136"/>
    </source>
</evidence>
<evidence type="ECO:0000256" key="5">
    <source>
        <dbReference type="ARBA" id="ARBA00022989"/>
    </source>
</evidence>
<feature type="transmembrane region" description="Helical" evidence="8">
    <location>
        <begin position="384"/>
        <end position="407"/>
    </location>
</feature>
<evidence type="ECO:0000256" key="8">
    <source>
        <dbReference type="SAM" id="Phobius"/>
    </source>
</evidence>
<feature type="transmembrane region" description="Helical" evidence="8">
    <location>
        <begin position="78"/>
        <end position="95"/>
    </location>
</feature>
<dbReference type="InterPro" id="IPR013783">
    <property type="entry name" value="Ig-like_fold"/>
</dbReference>
<feature type="transmembrane region" description="Helical" evidence="8">
    <location>
        <begin position="226"/>
        <end position="245"/>
    </location>
</feature>
<evidence type="ECO:0000313" key="11">
    <source>
        <dbReference type="Proteomes" id="UP001500957"/>
    </source>
</evidence>
<feature type="transmembrane region" description="Helical" evidence="8">
    <location>
        <begin position="360"/>
        <end position="378"/>
    </location>
</feature>
<organism evidence="10 11">
    <name type="scientific">Sporichthya brevicatena</name>
    <dbReference type="NCBI Taxonomy" id="171442"/>
    <lineage>
        <taxon>Bacteria</taxon>
        <taxon>Bacillati</taxon>
        <taxon>Actinomycetota</taxon>
        <taxon>Actinomycetes</taxon>
        <taxon>Sporichthyales</taxon>
        <taxon>Sporichthyaceae</taxon>
        <taxon>Sporichthya</taxon>
    </lineage>
</organism>
<dbReference type="EMBL" id="BAAAHE010000025">
    <property type="protein sequence ID" value="GAA0625072.1"/>
    <property type="molecule type" value="Genomic_DNA"/>
</dbReference>
<dbReference type="PANTHER" id="PTHR42718:SF46">
    <property type="entry name" value="BLR6921 PROTEIN"/>
    <property type="match status" value="1"/>
</dbReference>
<feature type="transmembrane region" description="Helical" evidence="8">
    <location>
        <begin position="295"/>
        <end position="319"/>
    </location>
</feature>
<dbReference type="Pfam" id="PF07690">
    <property type="entry name" value="MFS_1"/>
    <property type="match status" value="1"/>
</dbReference>
<evidence type="ECO:0000256" key="2">
    <source>
        <dbReference type="ARBA" id="ARBA00022448"/>
    </source>
</evidence>
<keyword evidence="4 8" id="KW-0812">Transmembrane</keyword>
<dbReference type="Gene3D" id="2.60.40.10">
    <property type="entry name" value="Immunoglobulins"/>
    <property type="match status" value="1"/>
</dbReference>
<accession>A0ABN1H029</accession>
<gene>
    <name evidence="10" type="ORF">GCM10009547_30380</name>
</gene>
<evidence type="ECO:0000256" key="7">
    <source>
        <dbReference type="SAM" id="MobiDB-lite"/>
    </source>
</evidence>
<feature type="transmembrane region" description="Helical" evidence="8">
    <location>
        <begin position="131"/>
        <end position="153"/>
    </location>
</feature>
<dbReference type="InterPro" id="IPR036259">
    <property type="entry name" value="MFS_trans_sf"/>
</dbReference>
<dbReference type="SUPFAM" id="SSF49478">
    <property type="entry name" value="Cna protein B-type domain"/>
    <property type="match status" value="1"/>
</dbReference>
<dbReference type="PROSITE" id="PS50850">
    <property type="entry name" value="MFS"/>
    <property type="match status" value="1"/>
</dbReference>
<evidence type="ECO:0000256" key="1">
    <source>
        <dbReference type="ARBA" id="ARBA00004651"/>
    </source>
</evidence>
<dbReference type="Gene3D" id="1.20.1720.10">
    <property type="entry name" value="Multidrug resistance protein D"/>
    <property type="match status" value="1"/>
</dbReference>
<evidence type="ECO:0000256" key="3">
    <source>
        <dbReference type="ARBA" id="ARBA00022475"/>
    </source>
</evidence>
<dbReference type="InterPro" id="IPR004638">
    <property type="entry name" value="EmrB-like"/>
</dbReference>
<evidence type="ECO:0000256" key="4">
    <source>
        <dbReference type="ARBA" id="ARBA00022692"/>
    </source>
</evidence>
<feature type="domain" description="Major facilitator superfamily (MFS) profile" evidence="9">
    <location>
        <begin position="40"/>
        <end position="497"/>
    </location>
</feature>